<name>A0A844AYH4_9RHOB</name>
<comment type="caution">
    <text evidence="1">The sequence shown here is derived from an EMBL/GenBank/DDBJ whole genome shotgun (WGS) entry which is preliminary data.</text>
</comment>
<sequence>MGATNIQEISYPLPSRHLEQANWVDCFEVKSGEAGMDATRAVARIFDAPPPRWVRALTSLRNKIVGLVGLEGGEISIDGEKLGAFPVLYRGPDAVVCGFDDWHLDFRVVVETPKNGADQRVRLATLVRRKHWFGYVYLFLITPFHKAIARTLLLRAAQP</sequence>
<reference evidence="1 2" key="1">
    <citation type="submission" date="2019-10" db="EMBL/GenBank/DDBJ databases">
        <title>Epibacterium sp. nov., isolated from seawater.</title>
        <authorList>
            <person name="Zhang X."/>
            <person name="Li N."/>
        </authorList>
    </citation>
    <scope>NUCLEOTIDE SEQUENCE [LARGE SCALE GENOMIC DNA]</scope>
    <source>
        <strain evidence="1 2">SM1969</strain>
    </source>
</reference>
<dbReference type="InterPro" id="IPR021295">
    <property type="entry name" value="DUF2867"/>
</dbReference>
<dbReference type="EMBL" id="WIXK01000005">
    <property type="protein sequence ID" value="MQY43394.1"/>
    <property type="molecule type" value="Genomic_DNA"/>
</dbReference>
<protein>
    <submittedName>
        <fullName evidence="1">DUF2867 domain-containing protein</fullName>
    </submittedName>
</protein>
<keyword evidence="2" id="KW-1185">Reference proteome</keyword>
<dbReference type="Proteomes" id="UP000436694">
    <property type="component" value="Unassembled WGS sequence"/>
</dbReference>
<evidence type="ECO:0000313" key="1">
    <source>
        <dbReference type="EMBL" id="MQY43394.1"/>
    </source>
</evidence>
<dbReference type="Pfam" id="PF11066">
    <property type="entry name" value="DUF2867"/>
    <property type="match status" value="1"/>
</dbReference>
<evidence type="ECO:0000313" key="2">
    <source>
        <dbReference type="Proteomes" id="UP000436694"/>
    </source>
</evidence>
<accession>A0A844AYH4</accession>
<proteinExistence type="predicted"/>
<organism evidence="1 2">
    <name type="scientific">Tritonibacter aquimaris</name>
    <dbReference type="NCBI Taxonomy" id="2663379"/>
    <lineage>
        <taxon>Bacteria</taxon>
        <taxon>Pseudomonadati</taxon>
        <taxon>Pseudomonadota</taxon>
        <taxon>Alphaproteobacteria</taxon>
        <taxon>Rhodobacterales</taxon>
        <taxon>Paracoccaceae</taxon>
        <taxon>Tritonibacter</taxon>
    </lineage>
</organism>
<dbReference type="RefSeq" id="WP_153548267.1">
    <property type="nucleotide sequence ID" value="NZ_WIXK01000005.1"/>
</dbReference>
<gene>
    <name evidence="1" type="ORF">GG681_12135</name>
</gene>
<dbReference type="AlphaFoldDB" id="A0A844AYH4"/>